<dbReference type="Proteomes" id="UP001642409">
    <property type="component" value="Unassembled WGS sequence"/>
</dbReference>
<evidence type="ECO:0000313" key="2">
    <source>
        <dbReference type="EMBL" id="CAL6101609.1"/>
    </source>
</evidence>
<dbReference type="AlphaFoldDB" id="A0AA86PQG0"/>
<gene>
    <name evidence="1" type="ORF">HINF_LOCUS32105</name>
    <name evidence="2" type="ORF">HINF_LOCUS71272</name>
</gene>
<keyword evidence="3" id="KW-1185">Reference proteome</keyword>
<name>A0AA86PQG0_9EUKA</name>
<dbReference type="EMBL" id="CAXDID020000546">
    <property type="protein sequence ID" value="CAL6101609.1"/>
    <property type="molecule type" value="Genomic_DNA"/>
</dbReference>
<reference evidence="2 3" key="2">
    <citation type="submission" date="2024-07" db="EMBL/GenBank/DDBJ databases">
        <authorList>
            <person name="Akdeniz Z."/>
        </authorList>
    </citation>
    <scope>NUCLEOTIDE SEQUENCE [LARGE SCALE GENOMIC DNA]</scope>
</reference>
<sequence length="108" mass="12357">MNRNHQHLENRKLKHLQIIEEDIESIEQTLYSPKNTNTVTQLEQLDSQSCDIFWDQSSKANILLTKIKIINGKKSTKSVSISIITHEAENSAVSTSSFFDIFGNSMFK</sequence>
<accession>A0AA86PQG0</accession>
<evidence type="ECO:0000313" key="3">
    <source>
        <dbReference type="Proteomes" id="UP001642409"/>
    </source>
</evidence>
<dbReference type="EMBL" id="CATOUU010000727">
    <property type="protein sequence ID" value="CAI9944460.1"/>
    <property type="molecule type" value="Genomic_DNA"/>
</dbReference>
<comment type="caution">
    <text evidence="1">The sequence shown here is derived from an EMBL/GenBank/DDBJ whole genome shotgun (WGS) entry which is preliminary data.</text>
</comment>
<evidence type="ECO:0000313" key="1">
    <source>
        <dbReference type="EMBL" id="CAI9944460.1"/>
    </source>
</evidence>
<organism evidence="1">
    <name type="scientific">Hexamita inflata</name>
    <dbReference type="NCBI Taxonomy" id="28002"/>
    <lineage>
        <taxon>Eukaryota</taxon>
        <taxon>Metamonada</taxon>
        <taxon>Diplomonadida</taxon>
        <taxon>Hexamitidae</taxon>
        <taxon>Hexamitinae</taxon>
        <taxon>Hexamita</taxon>
    </lineage>
</organism>
<protein>
    <submittedName>
        <fullName evidence="2">Hypothetical_protein</fullName>
    </submittedName>
</protein>
<reference evidence="1" key="1">
    <citation type="submission" date="2023-06" db="EMBL/GenBank/DDBJ databases">
        <authorList>
            <person name="Kurt Z."/>
        </authorList>
    </citation>
    <scope>NUCLEOTIDE SEQUENCE</scope>
</reference>
<proteinExistence type="predicted"/>